<name>M2MRE3_BAUPA</name>
<dbReference type="Proteomes" id="UP000011761">
    <property type="component" value="Unassembled WGS sequence"/>
</dbReference>
<dbReference type="AlphaFoldDB" id="M2MRE3"/>
<reference evidence="3 4" key="1">
    <citation type="journal article" date="2012" name="PLoS Pathog.">
        <title>Diverse lifestyles and strategies of plant pathogenesis encoded in the genomes of eighteen Dothideomycetes fungi.</title>
        <authorList>
            <person name="Ohm R.A."/>
            <person name="Feau N."/>
            <person name="Henrissat B."/>
            <person name="Schoch C.L."/>
            <person name="Horwitz B.A."/>
            <person name="Barry K.W."/>
            <person name="Condon B.J."/>
            <person name="Copeland A.C."/>
            <person name="Dhillon B."/>
            <person name="Glaser F."/>
            <person name="Hesse C.N."/>
            <person name="Kosti I."/>
            <person name="LaButti K."/>
            <person name="Lindquist E.A."/>
            <person name="Lucas S."/>
            <person name="Salamov A.A."/>
            <person name="Bradshaw R.E."/>
            <person name="Ciuffetti L."/>
            <person name="Hamelin R.C."/>
            <person name="Kema G.H.J."/>
            <person name="Lawrence C."/>
            <person name="Scott J.A."/>
            <person name="Spatafora J.W."/>
            <person name="Turgeon B.G."/>
            <person name="de Wit P.J.G.M."/>
            <person name="Zhong S."/>
            <person name="Goodwin S.B."/>
            <person name="Grigoriev I.V."/>
        </authorList>
    </citation>
    <scope>NUCLEOTIDE SEQUENCE [LARGE SCALE GENOMIC DNA]</scope>
    <source>
        <strain evidence="3 4">UAMH 10762</strain>
    </source>
</reference>
<sequence>MASQHVHTWLIQSGSNPAILQSHLLPQSKRLTSIATLTDDSDVLNFLTLLYKHQLCKVPWENLTQHYSWHRTVNVKPQHLFTKIVHSPGRGGYCMEANHFFHTVLISLGFDVRMAGARIYKGESFYGGWTHVVNIVTIAGTKYLLDGGFGPQAPPRPCLVEEGLVQTQIAPAQMRVMYECIDEFRDKTQRIWIYQHRKDDHSDWQPMYCFSDMEFTSNDVQAMNFAPWLNPQSFFSHQVVGVRFTTDKEPLEYPRSPDAQALEGEIDGALTLDGNTLKWRRGGEKVLDLTFEKEEQRVEALGKYFGIVLEEEDREAIKGTAAEVAAKGVKG</sequence>
<dbReference type="eggNOG" id="ENOG502RD0D">
    <property type="taxonomic scope" value="Eukaryota"/>
</dbReference>
<comment type="similarity">
    <text evidence="1 2">Belongs to the arylamine N-acetyltransferase family.</text>
</comment>
<evidence type="ECO:0000313" key="4">
    <source>
        <dbReference type="Proteomes" id="UP000011761"/>
    </source>
</evidence>
<evidence type="ECO:0000256" key="2">
    <source>
        <dbReference type="RuleBase" id="RU003452"/>
    </source>
</evidence>
<protein>
    <submittedName>
        <fullName evidence="3">Uncharacterized protein</fullName>
    </submittedName>
</protein>
<dbReference type="PANTHER" id="PTHR11786">
    <property type="entry name" value="N-HYDROXYARYLAMINE O-ACETYLTRANSFERASE"/>
    <property type="match status" value="1"/>
</dbReference>
<dbReference type="Pfam" id="PF00797">
    <property type="entry name" value="Acetyltransf_2"/>
    <property type="match status" value="1"/>
</dbReference>
<dbReference type="SUPFAM" id="SSF54001">
    <property type="entry name" value="Cysteine proteinases"/>
    <property type="match status" value="1"/>
</dbReference>
<keyword evidence="2" id="KW-0012">Acyltransferase</keyword>
<dbReference type="EMBL" id="KB445559">
    <property type="protein sequence ID" value="EMC94018.1"/>
    <property type="molecule type" value="Genomic_DNA"/>
</dbReference>
<evidence type="ECO:0000256" key="1">
    <source>
        <dbReference type="ARBA" id="ARBA00006547"/>
    </source>
</evidence>
<dbReference type="InterPro" id="IPR053710">
    <property type="entry name" value="Arylamine_NAT_domain_sf"/>
</dbReference>
<accession>M2MRE3</accession>
<dbReference type="GeneID" id="19110392"/>
<dbReference type="KEGG" id="bcom:BAUCODRAFT_26240"/>
<dbReference type="InterPro" id="IPR038765">
    <property type="entry name" value="Papain-like_cys_pep_sf"/>
</dbReference>
<dbReference type="OrthoDB" id="10260017at2759"/>
<dbReference type="PANTHER" id="PTHR11786:SF0">
    <property type="entry name" value="ARYLAMINE N-ACETYLTRANSFERASE 4-RELATED"/>
    <property type="match status" value="1"/>
</dbReference>
<keyword evidence="2" id="KW-0808">Transferase</keyword>
<dbReference type="Gene3D" id="3.30.2140.20">
    <property type="match status" value="1"/>
</dbReference>
<dbReference type="OMA" id="AYCFYEI"/>
<keyword evidence="4" id="KW-1185">Reference proteome</keyword>
<organism evidence="3 4">
    <name type="scientific">Baudoinia panamericana (strain UAMH 10762)</name>
    <name type="common">Angels' share fungus</name>
    <name type="synonym">Baudoinia compniacensis (strain UAMH 10762)</name>
    <dbReference type="NCBI Taxonomy" id="717646"/>
    <lineage>
        <taxon>Eukaryota</taxon>
        <taxon>Fungi</taxon>
        <taxon>Dikarya</taxon>
        <taxon>Ascomycota</taxon>
        <taxon>Pezizomycotina</taxon>
        <taxon>Dothideomycetes</taxon>
        <taxon>Dothideomycetidae</taxon>
        <taxon>Mycosphaerellales</taxon>
        <taxon>Teratosphaeriaceae</taxon>
        <taxon>Baudoinia</taxon>
    </lineage>
</organism>
<dbReference type="HOGENOM" id="CLU_049918_2_0_1"/>
<gene>
    <name evidence="3" type="ORF">BAUCODRAFT_26240</name>
</gene>
<dbReference type="RefSeq" id="XP_007678554.1">
    <property type="nucleotide sequence ID" value="XM_007680364.1"/>
</dbReference>
<proteinExistence type="inferred from homology"/>
<dbReference type="InterPro" id="IPR001447">
    <property type="entry name" value="Arylamine_N-AcTrfase"/>
</dbReference>
<evidence type="ECO:0000313" key="3">
    <source>
        <dbReference type="EMBL" id="EMC94018.1"/>
    </source>
</evidence>
<dbReference type="PRINTS" id="PR01543">
    <property type="entry name" value="ANATRNSFRASE"/>
</dbReference>
<dbReference type="GO" id="GO:0016407">
    <property type="term" value="F:acetyltransferase activity"/>
    <property type="evidence" value="ECO:0007669"/>
    <property type="project" value="InterPro"/>
</dbReference>